<evidence type="ECO:0000256" key="8">
    <source>
        <dbReference type="ARBA" id="ARBA00022670"/>
    </source>
</evidence>
<evidence type="ECO:0000256" key="12">
    <source>
        <dbReference type="ARBA" id="ARBA00023049"/>
    </source>
</evidence>
<evidence type="ECO:0000256" key="4">
    <source>
        <dbReference type="ARBA" id="ARBA00006571"/>
    </source>
</evidence>
<feature type="region of interest" description="Disordered" evidence="15">
    <location>
        <begin position="23"/>
        <end position="96"/>
    </location>
</feature>
<proteinExistence type="inferred from homology"/>
<feature type="compositionally biased region" description="Low complexity" evidence="15">
    <location>
        <begin position="75"/>
        <end position="95"/>
    </location>
</feature>
<dbReference type="PROSITE" id="PS51257">
    <property type="entry name" value="PROKAR_LIPOPROTEIN"/>
    <property type="match status" value="1"/>
</dbReference>
<evidence type="ECO:0000256" key="13">
    <source>
        <dbReference type="ARBA" id="ARBA00023157"/>
    </source>
</evidence>
<sequence>MRSGPRKWATACLPLSMLALAACGSGEPQSSPPPEVGSATSIDGELGDSAGTRSGEDPSGVSRDGTDTRRDGDIGESAGAAASGGQAGQGEEAAAVWPVDDVVGAVPRSAPAGQGKGAVSVVTYDARPAGEYADAVRDAAASWNDRVRNVRLRPASDGAKADIRVTVVKGWPGADPAGANLGRGTVEIGREALEQGYAPARIVAHELGHLLGLEDKQPGSCSNVMSGKSPGTRCTNSAPSGAEVRQVEANFGADG</sequence>
<keyword evidence="8" id="KW-0645">Protease</keyword>
<evidence type="ECO:0000256" key="10">
    <source>
        <dbReference type="ARBA" id="ARBA00022801"/>
    </source>
</evidence>
<dbReference type="Pfam" id="PF02031">
    <property type="entry name" value="Peptidase_M7"/>
    <property type="match status" value="1"/>
</dbReference>
<evidence type="ECO:0000256" key="15">
    <source>
        <dbReference type="SAM" id="MobiDB-lite"/>
    </source>
</evidence>
<dbReference type="EMBL" id="BMMP01000005">
    <property type="protein sequence ID" value="GGO47102.1"/>
    <property type="molecule type" value="Genomic_DNA"/>
</dbReference>
<evidence type="ECO:0000256" key="1">
    <source>
        <dbReference type="ARBA" id="ARBA00000612"/>
    </source>
</evidence>
<dbReference type="InterPro" id="IPR000013">
    <property type="entry name" value="Peptidase_M7"/>
</dbReference>
<dbReference type="PRINTS" id="PR00787">
    <property type="entry name" value="NEUTRALPTASE"/>
</dbReference>
<feature type="signal peptide" evidence="16">
    <location>
        <begin position="1"/>
        <end position="21"/>
    </location>
</feature>
<name>A0ABQ2M5N0_9ACTN</name>
<evidence type="ECO:0000256" key="9">
    <source>
        <dbReference type="ARBA" id="ARBA00022723"/>
    </source>
</evidence>
<comment type="similarity">
    <text evidence="4">Belongs to the peptidase M7 family.</text>
</comment>
<comment type="caution">
    <text evidence="17">The sequence shown here is derived from an EMBL/GenBank/DDBJ whole genome shotgun (WGS) entry which is preliminary data.</text>
</comment>
<dbReference type="Proteomes" id="UP000631535">
    <property type="component" value="Unassembled WGS sequence"/>
</dbReference>
<keyword evidence="13" id="KW-1015">Disulfide bond</keyword>
<keyword evidence="12" id="KW-0482">Metalloprotease</keyword>
<dbReference type="InterPro" id="IPR024079">
    <property type="entry name" value="MetalloPept_cat_dom_sf"/>
</dbReference>
<accession>A0ABQ2M5N0</accession>
<feature type="region of interest" description="Disordered" evidence="15">
    <location>
        <begin position="218"/>
        <end position="255"/>
    </location>
</feature>
<keyword evidence="9" id="KW-0479">Metal-binding</keyword>
<evidence type="ECO:0000313" key="18">
    <source>
        <dbReference type="Proteomes" id="UP000631535"/>
    </source>
</evidence>
<evidence type="ECO:0000256" key="7">
    <source>
        <dbReference type="ARBA" id="ARBA00022525"/>
    </source>
</evidence>
<evidence type="ECO:0000256" key="5">
    <source>
        <dbReference type="ARBA" id="ARBA00012325"/>
    </source>
</evidence>
<comment type="subcellular location">
    <subcellularLocation>
        <location evidence="3">Secreted</location>
    </subcellularLocation>
</comment>
<keyword evidence="11" id="KW-0862">Zinc</keyword>
<evidence type="ECO:0000256" key="14">
    <source>
        <dbReference type="ARBA" id="ARBA00029927"/>
    </source>
</evidence>
<evidence type="ECO:0000256" key="3">
    <source>
        <dbReference type="ARBA" id="ARBA00004613"/>
    </source>
</evidence>
<evidence type="ECO:0000313" key="17">
    <source>
        <dbReference type="EMBL" id="GGO47102.1"/>
    </source>
</evidence>
<reference evidence="18" key="1">
    <citation type="journal article" date="2019" name="Int. J. Syst. Evol. Microbiol.">
        <title>The Global Catalogue of Microorganisms (GCM) 10K type strain sequencing project: providing services to taxonomists for standard genome sequencing and annotation.</title>
        <authorList>
            <consortium name="The Broad Institute Genomics Platform"/>
            <consortium name="The Broad Institute Genome Sequencing Center for Infectious Disease"/>
            <person name="Wu L."/>
            <person name="Ma J."/>
        </authorList>
    </citation>
    <scope>NUCLEOTIDE SEQUENCE [LARGE SCALE GENOMIC DNA]</scope>
    <source>
        <strain evidence="18">CGMCC 4.7178</strain>
    </source>
</reference>
<dbReference type="Gene3D" id="3.40.390.10">
    <property type="entry name" value="Collagenase (Catalytic Domain)"/>
    <property type="match status" value="1"/>
</dbReference>
<dbReference type="RefSeq" id="WP_189036644.1">
    <property type="nucleotide sequence ID" value="NZ_BMMP01000005.1"/>
</dbReference>
<gene>
    <name evidence="17" type="ORF">GCM10012287_18950</name>
</gene>
<evidence type="ECO:0000256" key="16">
    <source>
        <dbReference type="SAM" id="SignalP"/>
    </source>
</evidence>
<evidence type="ECO:0000256" key="6">
    <source>
        <dbReference type="ARBA" id="ARBA00019129"/>
    </source>
</evidence>
<comment type="catalytic activity">
    <reaction evidence="1">
        <text>Hydrolyzes proteins with a preference for Tyr or Phe in the P1' position. Has no action on amino-acid p-nitroanilides.</text>
        <dbReference type="EC" id="3.4.24.77"/>
    </reaction>
</comment>
<evidence type="ECO:0000256" key="11">
    <source>
        <dbReference type="ARBA" id="ARBA00022833"/>
    </source>
</evidence>
<feature type="chain" id="PRO_5045866457" description="Extracellular small neutral protease" evidence="16">
    <location>
        <begin position="22"/>
        <end position="255"/>
    </location>
</feature>
<feature type="compositionally biased region" description="Basic and acidic residues" evidence="15">
    <location>
        <begin position="64"/>
        <end position="73"/>
    </location>
</feature>
<dbReference type="EC" id="3.4.24.77" evidence="5"/>
<organism evidence="17 18">
    <name type="scientific">Streptomyces daqingensis</name>
    <dbReference type="NCBI Taxonomy" id="1472640"/>
    <lineage>
        <taxon>Bacteria</taxon>
        <taxon>Bacillati</taxon>
        <taxon>Actinomycetota</taxon>
        <taxon>Actinomycetes</taxon>
        <taxon>Kitasatosporales</taxon>
        <taxon>Streptomycetaceae</taxon>
        <taxon>Streptomyces</taxon>
    </lineage>
</organism>
<dbReference type="SUPFAM" id="SSF55486">
    <property type="entry name" value="Metalloproteases ('zincins'), catalytic domain"/>
    <property type="match status" value="1"/>
</dbReference>
<comment type="cofactor">
    <cofactor evidence="2">
        <name>Zn(2+)</name>
        <dbReference type="ChEBI" id="CHEBI:29105"/>
    </cofactor>
</comment>
<evidence type="ECO:0000256" key="2">
    <source>
        <dbReference type="ARBA" id="ARBA00001947"/>
    </source>
</evidence>
<keyword evidence="7" id="KW-0964">Secreted</keyword>
<keyword evidence="18" id="KW-1185">Reference proteome</keyword>
<keyword evidence="16" id="KW-0732">Signal</keyword>
<keyword evidence="10" id="KW-0378">Hydrolase</keyword>
<protein>
    <recommendedName>
        <fullName evidence="6">Extracellular small neutral protease</fullName>
        <ecNumber evidence="5">3.4.24.77</ecNumber>
    </recommendedName>
    <alternativeName>
        <fullName evidence="14">Snapalysin</fullName>
    </alternativeName>
</protein>